<evidence type="ECO:0000313" key="9">
    <source>
        <dbReference type="EMBL" id="TCT12162.1"/>
    </source>
</evidence>
<dbReference type="EMBL" id="SMAL01000013">
    <property type="protein sequence ID" value="TCT12162.1"/>
    <property type="molecule type" value="Genomic_DNA"/>
</dbReference>
<keyword evidence="10" id="KW-1185">Reference proteome</keyword>
<evidence type="ECO:0000259" key="8">
    <source>
        <dbReference type="PROSITE" id="PS52029"/>
    </source>
</evidence>
<keyword evidence="7" id="KW-0812">Transmembrane</keyword>
<gene>
    <name evidence="9" type="ORF">EDC18_1138</name>
</gene>
<dbReference type="GO" id="GO:0016740">
    <property type="term" value="F:transferase activity"/>
    <property type="evidence" value="ECO:0007669"/>
    <property type="project" value="UniProtKB-KW"/>
</dbReference>
<keyword evidence="5 6" id="KW-0961">Cell wall biogenesis/degradation</keyword>
<protein>
    <submittedName>
        <fullName evidence="9">Lipoprotein-anchoring transpeptidase ErfK/SrfK</fullName>
    </submittedName>
</protein>
<dbReference type="OrthoDB" id="177750at2"/>
<evidence type="ECO:0000256" key="4">
    <source>
        <dbReference type="ARBA" id="ARBA00022984"/>
    </source>
</evidence>
<dbReference type="GO" id="GO:0071972">
    <property type="term" value="F:peptidoglycan L,D-transpeptidase activity"/>
    <property type="evidence" value="ECO:0007669"/>
    <property type="project" value="TreeGrafter"/>
</dbReference>
<dbReference type="Proteomes" id="UP000294902">
    <property type="component" value="Unassembled WGS sequence"/>
</dbReference>
<dbReference type="GO" id="GO:0018104">
    <property type="term" value="P:peptidoglycan-protein cross-linking"/>
    <property type="evidence" value="ECO:0007669"/>
    <property type="project" value="TreeGrafter"/>
</dbReference>
<dbReference type="AlphaFoldDB" id="A0A4V2UZP4"/>
<evidence type="ECO:0000256" key="5">
    <source>
        <dbReference type="ARBA" id="ARBA00023316"/>
    </source>
</evidence>
<accession>A0A4V2UZP4</accession>
<dbReference type="SUPFAM" id="SSF141523">
    <property type="entry name" value="L,D-transpeptidase catalytic domain-like"/>
    <property type="match status" value="1"/>
</dbReference>
<dbReference type="PANTHER" id="PTHR30582">
    <property type="entry name" value="L,D-TRANSPEPTIDASE"/>
    <property type="match status" value="1"/>
</dbReference>
<evidence type="ECO:0000256" key="6">
    <source>
        <dbReference type="PROSITE-ProRule" id="PRU01373"/>
    </source>
</evidence>
<dbReference type="CDD" id="cd16913">
    <property type="entry name" value="YkuD_like"/>
    <property type="match status" value="1"/>
</dbReference>
<keyword evidence="4 6" id="KW-0573">Peptidoglycan synthesis</keyword>
<feature type="active site" description="Nucleophile" evidence="6">
    <location>
        <position position="241"/>
    </location>
</feature>
<dbReference type="PANTHER" id="PTHR30582:SF2">
    <property type="entry name" value="L,D-TRANSPEPTIDASE YCIB-RELATED"/>
    <property type="match status" value="1"/>
</dbReference>
<evidence type="ECO:0000313" key="10">
    <source>
        <dbReference type="Proteomes" id="UP000294902"/>
    </source>
</evidence>
<sequence>MVILIDKRKAYFYIGIIGIIVIIGIILNIIFFKSRLHPTMSTSVENIQIHIKDIEITNNKGPAELYPLIEIICSDTLKDGKIIIDGIKGRTEIADNKLIYIPGEILQPRTTYKATIEFKGLNDQEYHKELWSFKTKSLDPEEVWVEVSLNERGHKVYVRNKNELIREMTCSGGTADEPTILGTYYLENRGDEFYSERFKEGALYWVRIQDQYLFHSIPRDKDWNIIEEELKKLGGPASHGCIRLEDKDAKWFYENIPDGTMVIIHDF</sequence>
<feature type="domain" description="L,D-TPase catalytic" evidence="8">
    <location>
        <begin position="145"/>
        <end position="265"/>
    </location>
</feature>
<organism evidence="9 10">
    <name type="scientific">Natranaerovirga pectinivora</name>
    <dbReference type="NCBI Taxonomy" id="682400"/>
    <lineage>
        <taxon>Bacteria</taxon>
        <taxon>Bacillati</taxon>
        <taxon>Bacillota</taxon>
        <taxon>Clostridia</taxon>
        <taxon>Lachnospirales</taxon>
        <taxon>Natranaerovirgaceae</taxon>
        <taxon>Natranaerovirga</taxon>
    </lineage>
</organism>
<evidence type="ECO:0000256" key="7">
    <source>
        <dbReference type="SAM" id="Phobius"/>
    </source>
</evidence>
<dbReference type="UniPathway" id="UPA00219"/>
<keyword evidence="2" id="KW-0808">Transferase</keyword>
<evidence type="ECO:0000256" key="3">
    <source>
        <dbReference type="ARBA" id="ARBA00022960"/>
    </source>
</evidence>
<keyword evidence="7" id="KW-0472">Membrane</keyword>
<keyword evidence="7" id="KW-1133">Transmembrane helix</keyword>
<feature type="active site" description="Proton donor/acceptor" evidence="6">
    <location>
        <position position="215"/>
    </location>
</feature>
<dbReference type="GO" id="GO:0071555">
    <property type="term" value="P:cell wall organization"/>
    <property type="evidence" value="ECO:0007669"/>
    <property type="project" value="UniProtKB-UniRule"/>
</dbReference>
<dbReference type="GO" id="GO:0005576">
    <property type="term" value="C:extracellular region"/>
    <property type="evidence" value="ECO:0007669"/>
    <property type="project" value="TreeGrafter"/>
</dbReference>
<dbReference type="Gene3D" id="2.40.440.10">
    <property type="entry name" value="L,D-transpeptidase catalytic domain-like"/>
    <property type="match status" value="1"/>
</dbReference>
<dbReference type="Pfam" id="PF03734">
    <property type="entry name" value="YkuD"/>
    <property type="match status" value="1"/>
</dbReference>
<keyword evidence="3 6" id="KW-0133">Cell shape</keyword>
<reference evidence="9 10" key="1">
    <citation type="submission" date="2019-03" db="EMBL/GenBank/DDBJ databases">
        <title>Genomic Encyclopedia of Type Strains, Phase IV (KMG-IV): sequencing the most valuable type-strain genomes for metagenomic binning, comparative biology and taxonomic classification.</title>
        <authorList>
            <person name="Goeker M."/>
        </authorList>
    </citation>
    <scope>NUCLEOTIDE SEQUENCE [LARGE SCALE GENOMIC DNA]</scope>
    <source>
        <strain evidence="9 10">DSM 24629</strain>
    </source>
</reference>
<dbReference type="InterPro" id="IPR050979">
    <property type="entry name" value="LD-transpeptidase"/>
</dbReference>
<dbReference type="RefSeq" id="WP_132253883.1">
    <property type="nucleotide sequence ID" value="NZ_SMAL01000013.1"/>
</dbReference>
<dbReference type="PROSITE" id="PS52029">
    <property type="entry name" value="LD_TPASE"/>
    <property type="match status" value="1"/>
</dbReference>
<feature type="transmembrane region" description="Helical" evidence="7">
    <location>
        <begin position="12"/>
        <end position="32"/>
    </location>
</feature>
<proteinExistence type="predicted"/>
<evidence type="ECO:0000256" key="1">
    <source>
        <dbReference type="ARBA" id="ARBA00004752"/>
    </source>
</evidence>
<keyword evidence="9" id="KW-0449">Lipoprotein</keyword>
<dbReference type="InterPro" id="IPR005490">
    <property type="entry name" value="LD_TPept_cat_dom"/>
</dbReference>
<dbReference type="InterPro" id="IPR038063">
    <property type="entry name" value="Transpep_catalytic_dom"/>
</dbReference>
<dbReference type="GO" id="GO:0008360">
    <property type="term" value="P:regulation of cell shape"/>
    <property type="evidence" value="ECO:0007669"/>
    <property type="project" value="UniProtKB-UniRule"/>
</dbReference>
<name>A0A4V2UZP4_9FIRM</name>
<comment type="pathway">
    <text evidence="1 6">Cell wall biogenesis; peptidoglycan biosynthesis.</text>
</comment>
<evidence type="ECO:0000256" key="2">
    <source>
        <dbReference type="ARBA" id="ARBA00022679"/>
    </source>
</evidence>
<comment type="caution">
    <text evidence="9">The sequence shown here is derived from an EMBL/GenBank/DDBJ whole genome shotgun (WGS) entry which is preliminary data.</text>
</comment>